<dbReference type="EMBL" id="ASRX01000022">
    <property type="protein sequence ID" value="EYF05602.1"/>
    <property type="molecule type" value="Genomic_DNA"/>
</dbReference>
<evidence type="ECO:0000313" key="3">
    <source>
        <dbReference type="Proteomes" id="UP000019678"/>
    </source>
</evidence>
<dbReference type="Gene3D" id="3.40.710.10">
    <property type="entry name" value="DD-peptidase/beta-lactamase superfamily"/>
    <property type="match status" value="1"/>
</dbReference>
<dbReference type="InterPro" id="IPR012338">
    <property type="entry name" value="Beta-lactam/transpept-like"/>
</dbReference>
<evidence type="ECO:0000313" key="2">
    <source>
        <dbReference type="EMBL" id="EYF05602.1"/>
    </source>
</evidence>
<dbReference type="GO" id="GO:0008800">
    <property type="term" value="F:beta-lactamase activity"/>
    <property type="evidence" value="ECO:0007669"/>
    <property type="project" value="InterPro"/>
</dbReference>
<dbReference type="Proteomes" id="UP000019678">
    <property type="component" value="Unassembled WGS sequence"/>
</dbReference>
<keyword evidence="3" id="KW-1185">Reference proteome</keyword>
<proteinExistence type="predicted"/>
<dbReference type="STRING" id="1192034.CAP_3150"/>
<evidence type="ECO:0000259" key="1">
    <source>
        <dbReference type="Pfam" id="PF13354"/>
    </source>
</evidence>
<dbReference type="InterPro" id="IPR045155">
    <property type="entry name" value="Beta-lactam_cat"/>
</dbReference>
<dbReference type="AlphaFoldDB" id="A0A017T9L3"/>
<sequence length="397" mass="42896">MREAQLDRVIDLGLDAEKDCTERTPCKGAPLARTPSVDLAVVAFPQGCPPVGASVILSAGTPDVRVNAIDPSSVEVRGVRFRRWNPARWDGAPTAPRVPSDDVVPGLAGVDFDLPYPASLFKLLVAVQVLRLVERGTLTLDQPVFDGHAGRPLRAWLDDMITRSDNTSTRALVRKLHALGAMDEVTPYFAALGLPTLQIRGTSPVTGGDWHPGQIHMGAWDTARLLWLIDPSAPPPSWPMAAPFLGEASRQRLFTLLSEQAFHEALSTPALCGTWGVRQGIPARMPPRWIHRDGSVNVDELRRSTDARPCNASAEVAFAHKTGLTLNYGSDAGIVTGIPGRARRHYLVALVSNLGYRYTDAEHAGGPLPCLAKGVCYTQRIPALGARLDALMKSLLE</sequence>
<gene>
    <name evidence="2" type="ORF">CAP_3150</name>
</gene>
<organism evidence="2 3">
    <name type="scientific">Chondromyces apiculatus DSM 436</name>
    <dbReference type="NCBI Taxonomy" id="1192034"/>
    <lineage>
        <taxon>Bacteria</taxon>
        <taxon>Pseudomonadati</taxon>
        <taxon>Myxococcota</taxon>
        <taxon>Polyangia</taxon>
        <taxon>Polyangiales</taxon>
        <taxon>Polyangiaceae</taxon>
        <taxon>Chondromyces</taxon>
    </lineage>
</organism>
<dbReference type="SUPFAM" id="SSF56601">
    <property type="entry name" value="beta-lactamase/transpeptidase-like"/>
    <property type="match status" value="1"/>
</dbReference>
<reference evidence="2 3" key="1">
    <citation type="submission" date="2013-05" db="EMBL/GenBank/DDBJ databases">
        <title>Genome assembly of Chondromyces apiculatus DSM 436.</title>
        <authorList>
            <person name="Sharma G."/>
            <person name="Khatri I."/>
            <person name="Kaur C."/>
            <person name="Mayilraj S."/>
            <person name="Subramanian S."/>
        </authorList>
    </citation>
    <scope>NUCLEOTIDE SEQUENCE [LARGE SCALE GENOMIC DNA]</scope>
    <source>
        <strain evidence="2 3">DSM 436</strain>
    </source>
</reference>
<accession>A0A017T9L3</accession>
<name>A0A017T9L3_9BACT</name>
<protein>
    <recommendedName>
        <fullName evidence="1">Beta-lactamase class A catalytic domain-containing protein</fullName>
    </recommendedName>
</protein>
<dbReference type="GO" id="GO:0030655">
    <property type="term" value="P:beta-lactam antibiotic catabolic process"/>
    <property type="evidence" value="ECO:0007669"/>
    <property type="project" value="InterPro"/>
</dbReference>
<dbReference type="Pfam" id="PF13354">
    <property type="entry name" value="Beta-lactamase2"/>
    <property type="match status" value="1"/>
</dbReference>
<feature type="domain" description="Beta-lactamase class A catalytic" evidence="1">
    <location>
        <begin position="116"/>
        <end position="338"/>
    </location>
</feature>
<comment type="caution">
    <text evidence="2">The sequence shown here is derived from an EMBL/GenBank/DDBJ whole genome shotgun (WGS) entry which is preliminary data.</text>
</comment>
<dbReference type="eggNOG" id="COG2367">
    <property type="taxonomic scope" value="Bacteria"/>
</dbReference>